<name>A0ABN8CBL0_9STRA</name>
<feature type="region of interest" description="Disordered" evidence="1">
    <location>
        <begin position="335"/>
        <end position="363"/>
    </location>
</feature>
<evidence type="ECO:0000256" key="1">
    <source>
        <dbReference type="SAM" id="MobiDB-lite"/>
    </source>
</evidence>
<keyword evidence="2" id="KW-0812">Transmembrane</keyword>
<feature type="region of interest" description="Disordered" evidence="1">
    <location>
        <begin position="41"/>
        <end position="69"/>
    </location>
</feature>
<keyword evidence="2" id="KW-0472">Membrane</keyword>
<proteinExistence type="predicted"/>
<reference evidence="3 4" key="1">
    <citation type="submission" date="2021-11" db="EMBL/GenBank/DDBJ databases">
        <authorList>
            <person name="Islam A."/>
            <person name="Islam S."/>
            <person name="Flora M.S."/>
            <person name="Rahman M."/>
            <person name="Ziaur R.M."/>
            <person name="Epstein J.H."/>
            <person name="Hassan M."/>
            <person name="Klassen M."/>
            <person name="Woodard K."/>
            <person name="Webb A."/>
            <person name="Webby R.J."/>
            <person name="El Zowalaty M.E."/>
        </authorList>
    </citation>
    <scope>NUCLEOTIDE SEQUENCE [LARGE SCALE GENOMIC DNA]</scope>
    <source>
        <strain evidence="3">Pf1</strain>
    </source>
</reference>
<evidence type="ECO:0000256" key="2">
    <source>
        <dbReference type="SAM" id="Phobius"/>
    </source>
</evidence>
<protein>
    <recommendedName>
        <fullName evidence="5">RxLR effector candidate protein</fullName>
    </recommendedName>
</protein>
<gene>
    <name evidence="3" type="ORF">PFR001_LOCUS6746</name>
</gene>
<accession>A0ABN8CBL0</accession>
<keyword evidence="2" id="KW-1133">Transmembrane helix</keyword>
<evidence type="ECO:0000313" key="4">
    <source>
        <dbReference type="Proteomes" id="UP001157938"/>
    </source>
</evidence>
<keyword evidence="4" id="KW-1185">Reference proteome</keyword>
<evidence type="ECO:0000313" key="3">
    <source>
        <dbReference type="EMBL" id="CAH0491485.1"/>
    </source>
</evidence>
<dbReference type="EMBL" id="CAKLBC010001348">
    <property type="protein sequence ID" value="CAH0491485.1"/>
    <property type="molecule type" value="Genomic_DNA"/>
</dbReference>
<organism evidence="3 4">
    <name type="scientific">Peronospora farinosa</name>
    <dbReference type="NCBI Taxonomy" id="134698"/>
    <lineage>
        <taxon>Eukaryota</taxon>
        <taxon>Sar</taxon>
        <taxon>Stramenopiles</taxon>
        <taxon>Oomycota</taxon>
        <taxon>Peronosporomycetes</taxon>
        <taxon>Peronosporales</taxon>
        <taxon>Peronosporaceae</taxon>
        <taxon>Peronospora</taxon>
    </lineage>
</organism>
<sequence length="363" mass="41761">MSCTIHKVKHLFWYIVLVTAVVLIWSPQTMVTMMVASQHAPKNARENRQLRPSSSTSEEVNGDDQERMTSSVAQNVVQALDTQITAADENIQSLLHSVGLPEQADSLRHTTVDEYLQGHSNMLLKLTDRHGREKNQLDEKRNAIFFKVLSLDKKPDLKKILAAEFTQNWIDKYASHHKDANPIEVLFTELSQHYEDRELAEQIAVLLNDDNVAVKETANALASVQMDTWSELYGNDSVDVVFALLMLKEEGINMLESPVWKVWLVFFFWREKIKVGTKQELSEVIVPKLRKDYFIDCDLYDRFKKAEDSVDPDVKLQAQEFIKTLKKIQEDELKKRAENKRKRQQDDGETSAATSIQRIDDGQ</sequence>
<feature type="compositionally biased region" description="Polar residues" evidence="1">
    <location>
        <begin position="50"/>
        <end position="59"/>
    </location>
</feature>
<feature type="transmembrane region" description="Helical" evidence="2">
    <location>
        <begin position="12"/>
        <end position="36"/>
    </location>
</feature>
<dbReference type="Proteomes" id="UP001157938">
    <property type="component" value="Unassembled WGS sequence"/>
</dbReference>
<evidence type="ECO:0008006" key="5">
    <source>
        <dbReference type="Google" id="ProtNLM"/>
    </source>
</evidence>
<comment type="caution">
    <text evidence="3">The sequence shown here is derived from an EMBL/GenBank/DDBJ whole genome shotgun (WGS) entry which is preliminary data.</text>
</comment>